<keyword evidence="3" id="KW-1185">Reference proteome</keyword>
<dbReference type="Proteomes" id="UP001497472">
    <property type="component" value="Unassembled WGS sequence"/>
</dbReference>
<feature type="region of interest" description="Disordered" evidence="1">
    <location>
        <begin position="44"/>
        <end position="90"/>
    </location>
</feature>
<accession>A0AAV1J066</accession>
<protein>
    <submittedName>
        <fullName evidence="2">Uncharacterized protein</fullName>
    </submittedName>
</protein>
<dbReference type="AlphaFoldDB" id="A0AAV1J066"/>
<name>A0AAV1J066_9NEOP</name>
<comment type="caution">
    <text evidence="2">The sequence shown here is derived from an EMBL/GenBank/DDBJ whole genome shotgun (WGS) entry which is preliminary data.</text>
</comment>
<proteinExistence type="predicted"/>
<dbReference type="EMBL" id="CAVLEF010000002">
    <property type="protein sequence ID" value="CAK1541765.1"/>
    <property type="molecule type" value="Genomic_DNA"/>
</dbReference>
<organism evidence="2 3">
    <name type="scientific">Leptosia nina</name>
    <dbReference type="NCBI Taxonomy" id="320188"/>
    <lineage>
        <taxon>Eukaryota</taxon>
        <taxon>Metazoa</taxon>
        <taxon>Ecdysozoa</taxon>
        <taxon>Arthropoda</taxon>
        <taxon>Hexapoda</taxon>
        <taxon>Insecta</taxon>
        <taxon>Pterygota</taxon>
        <taxon>Neoptera</taxon>
        <taxon>Endopterygota</taxon>
        <taxon>Lepidoptera</taxon>
        <taxon>Glossata</taxon>
        <taxon>Ditrysia</taxon>
        <taxon>Papilionoidea</taxon>
        <taxon>Pieridae</taxon>
        <taxon>Pierinae</taxon>
        <taxon>Leptosia</taxon>
    </lineage>
</organism>
<gene>
    <name evidence="2" type="ORF">LNINA_LOCUS1721</name>
</gene>
<evidence type="ECO:0000256" key="1">
    <source>
        <dbReference type="SAM" id="MobiDB-lite"/>
    </source>
</evidence>
<feature type="compositionally biased region" description="Low complexity" evidence="1">
    <location>
        <begin position="44"/>
        <end position="55"/>
    </location>
</feature>
<evidence type="ECO:0000313" key="2">
    <source>
        <dbReference type="EMBL" id="CAK1541765.1"/>
    </source>
</evidence>
<sequence length="117" mass="11895">MKRRAVQSEKCARPRGVVRIGASEDERTLGVAVADTSARRKNKACGAAAPPAGAKGARRGGAAGRTAPLAAAGGVSEPAPPAASRLTPAARAGVATERVTIAPRVYPRELERVMDVA</sequence>
<evidence type="ECO:0000313" key="3">
    <source>
        <dbReference type="Proteomes" id="UP001497472"/>
    </source>
</evidence>
<reference evidence="2 3" key="1">
    <citation type="submission" date="2023-11" db="EMBL/GenBank/DDBJ databases">
        <authorList>
            <person name="Okamura Y."/>
        </authorList>
    </citation>
    <scope>NUCLEOTIDE SEQUENCE [LARGE SCALE GENOMIC DNA]</scope>
</reference>
<feature type="compositionally biased region" description="Low complexity" evidence="1">
    <location>
        <begin position="64"/>
        <end position="74"/>
    </location>
</feature>